<evidence type="ECO:0000256" key="1">
    <source>
        <dbReference type="ARBA" id="ARBA00022679"/>
    </source>
</evidence>
<dbReference type="SUPFAM" id="SSF69593">
    <property type="entry name" value="Glycerol-3-phosphate (1)-acyltransferase"/>
    <property type="match status" value="1"/>
</dbReference>
<protein>
    <recommendedName>
        <fullName evidence="4">Phospholipid/glycerol acyltransferase domain-containing protein</fullName>
    </recommendedName>
</protein>
<feature type="transmembrane region" description="Helical" evidence="3">
    <location>
        <begin position="80"/>
        <end position="99"/>
    </location>
</feature>
<dbReference type="PANTHER" id="PTHR10434:SF66">
    <property type="entry name" value="PHOSPHOLIPID_GLYCEROL ACYLTRANSFERASE DOMAIN-CONTAINING PROTEIN"/>
    <property type="match status" value="1"/>
</dbReference>
<dbReference type="EMBL" id="VSSQ01000003">
    <property type="protein sequence ID" value="MPL56241.1"/>
    <property type="molecule type" value="Genomic_DNA"/>
</dbReference>
<keyword evidence="2" id="KW-0012">Acyltransferase</keyword>
<dbReference type="CDD" id="cd07989">
    <property type="entry name" value="LPLAT_AGPAT-like"/>
    <property type="match status" value="1"/>
</dbReference>
<gene>
    <name evidence="5" type="ORF">SDC9_01723</name>
</gene>
<feature type="domain" description="Phospholipid/glycerol acyltransferase" evidence="4">
    <location>
        <begin position="80"/>
        <end position="196"/>
    </location>
</feature>
<name>A0A644SR79_9ZZZZ</name>
<keyword evidence="3" id="KW-0812">Transmembrane</keyword>
<dbReference type="Pfam" id="PF01553">
    <property type="entry name" value="Acyltransferase"/>
    <property type="match status" value="1"/>
</dbReference>
<dbReference type="InterPro" id="IPR002123">
    <property type="entry name" value="Plipid/glycerol_acylTrfase"/>
</dbReference>
<dbReference type="AlphaFoldDB" id="A0A644SR79"/>
<accession>A0A644SR79</accession>
<evidence type="ECO:0000256" key="3">
    <source>
        <dbReference type="SAM" id="Phobius"/>
    </source>
</evidence>
<dbReference type="GO" id="GO:0006654">
    <property type="term" value="P:phosphatidic acid biosynthetic process"/>
    <property type="evidence" value="ECO:0007669"/>
    <property type="project" value="TreeGrafter"/>
</dbReference>
<dbReference type="GO" id="GO:0003841">
    <property type="term" value="F:1-acylglycerol-3-phosphate O-acyltransferase activity"/>
    <property type="evidence" value="ECO:0007669"/>
    <property type="project" value="TreeGrafter"/>
</dbReference>
<evidence type="ECO:0000259" key="4">
    <source>
        <dbReference type="SMART" id="SM00563"/>
    </source>
</evidence>
<keyword evidence="1" id="KW-0808">Transferase</keyword>
<keyword evidence="3" id="KW-0472">Membrane</keyword>
<keyword evidence="3" id="KW-1133">Transmembrane helix</keyword>
<feature type="transmembrane region" description="Helical" evidence="3">
    <location>
        <begin position="12"/>
        <end position="35"/>
    </location>
</feature>
<evidence type="ECO:0000313" key="5">
    <source>
        <dbReference type="EMBL" id="MPL56241.1"/>
    </source>
</evidence>
<proteinExistence type="predicted"/>
<sequence length="244" mass="28478">MVKNMKRALNYLWRGWMVLLAGILLILFFIPVYLLSIKKEHYKYAYFFVRLWCKGVFYGMGFRYELINKTNKKIDRNQQYVIIANHTSIVDIFIPVLLFPHHPICFVGKKELVKIPIFGTIYKRICVMVDRSSPKSRAEVYERCAERMEEGDSIVIFPEGGVPDDTSVILDKFKDGAFILSNKHQSPLAVFTIVGLKEMFPFDHGKGYPGKIKIYFNEILEPTKNIQELREVSHNLIKFTLQNN</sequence>
<dbReference type="SMART" id="SM00563">
    <property type="entry name" value="PlsC"/>
    <property type="match status" value="1"/>
</dbReference>
<feature type="transmembrane region" description="Helical" evidence="3">
    <location>
        <begin position="41"/>
        <end position="60"/>
    </location>
</feature>
<comment type="caution">
    <text evidence="5">The sequence shown here is derived from an EMBL/GenBank/DDBJ whole genome shotgun (WGS) entry which is preliminary data.</text>
</comment>
<organism evidence="5">
    <name type="scientific">bioreactor metagenome</name>
    <dbReference type="NCBI Taxonomy" id="1076179"/>
    <lineage>
        <taxon>unclassified sequences</taxon>
        <taxon>metagenomes</taxon>
        <taxon>ecological metagenomes</taxon>
    </lineage>
</organism>
<evidence type="ECO:0000256" key="2">
    <source>
        <dbReference type="ARBA" id="ARBA00023315"/>
    </source>
</evidence>
<reference evidence="5" key="1">
    <citation type="submission" date="2019-08" db="EMBL/GenBank/DDBJ databases">
        <authorList>
            <person name="Kucharzyk K."/>
            <person name="Murdoch R.W."/>
            <person name="Higgins S."/>
            <person name="Loffler F."/>
        </authorList>
    </citation>
    <scope>NUCLEOTIDE SEQUENCE</scope>
</reference>
<dbReference type="PANTHER" id="PTHR10434">
    <property type="entry name" value="1-ACYL-SN-GLYCEROL-3-PHOSPHATE ACYLTRANSFERASE"/>
    <property type="match status" value="1"/>
</dbReference>